<protein>
    <recommendedName>
        <fullName evidence="3">CheR-type methyltransferase domain-containing protein</fullName>
    </recommendedName>
</protein>
<evidence type="ECO:0000313" key="2">
    <source>
        <dbReference type="Proteomes" id="UP001209854"/>
    </source>
</evidence>
<evidence type="ECO:0000313" key="1">
    <source>
        <dbReference type="EMBL" id="MCW7555175.1"/>
    </source>
</evidence>
<organism evidence="1 2">
    <name type="scientific">Endozoicomonas gorgoniicola</name>
    <dbReference type="NCBI Taxonomy" id="1234144"/>
    <lineage>
        <taxon>Bacteria</taxon>
        <taxon>Pseudomonadati</taxon>
        <taxon>Pseudomonadota</taxon>
        <taxon>Gammaproteobacteria</taxon>
        <taxon>Oceanospirillales</taxon>
        <taxon>Endozoicomonadaceae</taxon>
        <taxon>Endozoicomonas</taxon>
    </lineage>
</organism>
<sequence>MPSPFGVESEDWNNILEELTTQIADLHGAMASEQNIPRNAAVTIHTLDIPDTVQLLHPVYNNVTRIQVIEHSADFFQVTDADRRSESLKTHILLTFSSGKEKLFYFSEENRYWWKSMSHKFQLYGGSLNNVHNYEQIHKTLLKSDDLLKKLAESLKITPDSASKSKDEIRQALRELSESYEIARDESNYLDIGKQFYPRLRELVPKLLFSALKHHFEESRLTPDKPPLLVSLGCGSGEDITAASRYLKTLGIDPQTLGIEISSELVKAGYKKFRNCSKLTGKSTSTGQRKLS</sequence>
<gene>
    <name evidence="1" type="ORF">NX722_21610</name>
</gene>
<keyword evidence="2" id="KW-1185">Reference proteome</keyword>
<name>A0ABT3N0L4_9GAMM</name>
<proteinExistence type="predicted"/>
<comment type="caution">
    <text evidence="1">The sequence shown here is derived from an EMBL/GenBank/DDBJ whole genome shotgun (WGS) entry which is preliminary data.</text>
</comment>
<dbReference type="Proteomes" id="UP001209854">
    <property type="component" value="Unassembled WGS sequence"/>
</dbReference>
<accession>A0ABT3N0L4</accession>
<reference evidence="1 2" key="1">
    <citation type="submission" date="2022-10" db="EMBL/GenBank/DDBJ databases">
        <title>High-quality genome sequences of two octocoral-associated bacteria, Endozoicomonas euniceicola EF212 and Endozoicomonas gorgoniicola PS125.</title>
        <authorList>
            <person name="Chiou Y.-J."/>
            <person name="Chen Y.-H."/>
        </authorList>
    </citation>
    <scope>NUCLEOTIDE SEQUENCE [LARGE SCALE GENOMIC DNA]</scope>
    <source>
        <strain evidence="1 2">PS125</strain>
    </source>
</reference>
<dbReference type="EMBL" id="JAPFCC010000001">
    <property type="protein sequence ID" value="MCW7555175.1"/>
    <property type="molecule type" value="Genomic_DNA"/>
</dbReference>
<evidence type="ECO:0008006" key="3">
    <source>
        <dbReference type="Google" id="ProtNLM"/>
    </source>
</evidence>
<dbReference type="RefSeq" id="WP_262564952.1">
    <property type="nucleotide sequence ID" value="NZ_JAPFCC010000001.1"/>
</dbReference>